<reference evidence="2 3" key="1">
    <citation type="journal article" date="2016" name="Mol. Biol. Evol.">
        <title>Comparative Genomics of Early-Diverging Mushroom-Forming Fungi Provides Insights into the Origins of Lignocellulose Decay Capabilities.</title>
        <authorList>
            <person name="Nagy L.G."/>
            <person name="Riley R."/>
            <person name="Tritt A."/>
            <person name="Adam C."/>
            <person name="Daum C."/>
            <person name="Floudas D."/>
            <person name="Sun H."/>
            <person name="Yadav J.S."/>
            <person name="Pangilinan J."/>
            <person name="Larsson K.H."/>
            <person name="Matsuura K."/>
            <person name="Barry K."/>
            <person name="Labutti K."/>
            <person name="Kuo R."/>
            <person name="Ohm R.A."/>
            <person name="Bhattacharya S.S."/>
            <person name="Shirouzu T."/>
            <person name="Yoshinaga Y."/>
            <person name="Martin F.M."/>
            <person name="Grigoriev I.V."/>
            <person name="Hibbett D.S."/>
        </authorList>
    </citation>
    <scope>NUCLEOTIDE SEQUENCE [LARGE SCALE GENOMIC DNA]</scope>
    <source>
        <strain evidence="2 3">HHB10207 ss-3</strain>
    </source>
</reference>
<dbReference type="InterPro" id="IPR001214">
    <property type="entry name" value="SET_dom"/>
</dbReference>
<sequence>MASNEPASVRAFREWFSANGGSIHEDAYFEREKSGMGVYAKKGISNGQTIVSCPISLAVTDQVARDYLVAVLSDPHQLLEKWSSRELICSYIVMHWVSQEVNPEENGSRPKPLHGPYLEILPPAPNLKTPLQFTDAEIDLLKGTNLHGAALDRIEERSKEWKRCLSLIRETSQKWADAFTWERYKTAATYLSSRAFPSSLLSSSPSLSDPNSTPVLLPGVDSLNHSRGQPVSWVVSNLSNAPTEERLAISLVSRADIHPNSEILNNYGLKSNAELILGYGFALPKNPEDTLVLKLGSSSVRHEITRSGDGIEEVCQELALVLKQQLAEESIEDWDLDLEVLDRFKEMMEVVSSKLYHAGARVEEPEGDVQADVRQMMLTYIAGQLDVSKVILQSLDERWQKALQVAEEQGVEVEF</sequence>
<dbReference type="SUPFAM" id="SSF82199">
    <property type="entry name" value="SET domain"/>
    <property type="match status" value="1"/>
</dbReference>
<evidence type="ECO:0000259" key="1">
    <source>
        <dbReference type="PROSITE" id="PS50280"/>
    </source>
</evidence>
<dbReference type="PROSITE" id="PS50280">
    <property type="entry name" value="SET"/>
    <property type="match status" value="1"/>
</dbReference>
<protein>
    <submittedName>
        <fullName evidence="2">SET domain-containing protein</fullName>
    </submittedName>
</protein>
<feature type="domain" description="SET" evidence="1">
    <location>
        <begin position="19"/>
        <end position="268"/>
    </location>
</feature>
<gene>
    <name evidence="2" type="ORF">SISSUDRAFT_1039707</name>
</gene>
<dbReference type="Gene3D" id="3.90.1410.10">
    <property type="entry name" value="set domain protein methyltransferase, domain 1"/>
    <property type="match status" value="1"/>
</dbReference>
<dbReference type="OrthoDB" id="42889at2759"/>
<dbReference type="InterPro" id="IPR046341">
    <property type="entry name" value="SET_dom_sf"/>
</dbReference>
<dbReference type="STRING" id="1314776.A0A166IJP7"/>
<evidence type="ECO:0000313" key="2">
    <source>
        <dbReference type="EMBL" id="KZT43810.1"/>
    </source>
</evidence>
<dbReference type="GO" id="GO:0005634">
    <property type="term" value="C:nucleus"/>
    <property type="evidence" value="ECO:0007669"/>
    <property type="project" value="TreeGrafter"/>
</dbReference>
<dbReference type="AlphaFoldDB" id="A0A166IJP7"/>
<dbReference type="GO" id="GO:0016279">
    <property type="term" value="F:protein-lysine N-methyltransferase activity"/>
    <property type="evidence" value="ECO:0007669"/>
    <property type="project" value="TreeGrafter"/>
</dbReference>
<accession>A0A166IJP7</accession>
<evidence type="ECO:0000313" key="3">
    <source>
        <dbReference type="Proteomes" id="UP000076798"/>
    </source>
</evidence>
<dbReference type="PANTHER" id="PTHR13271">
    <property type="entry name" value="UNCHARACTERIZED PUTATIVE METHYLTRANSFERASE"/>
    <property type="match status" value="1"/>
</dbReference>
<dbReference type="Pfam" id="PF00856">
    <property type="entry name" value="SET"/>
    <property type="match status" value="1"/>
</dbReference>
<dbReference type="PANTHER" id="PTHR13271:SF147">
    <property type="entry name" value="PROTEIN-LYSINE N-METHYLTRANSFERASE EFM1-RELATED"/>
    <property type="match status" value="1"/>
</dbReference>
<dbReference type="EMBL" id="KV428006">
    <property type="protein sequence ID" value="KZT43810.1"/>
    <property type="molecule type" value="Genomic_DNA"/>
</dbReference>
<organism evidence="2 3">
    <name type="scientific">Sistotremastrum suecicum HHB10207 ss-3</name>
    <dbReference type="NCBI Taxonomy" id="1314776"/>
    <lineage>
        <taxon>Eukaryota</taxon>
        <taxon>Fungi</taxon>
        <taxon>Dikarya</taxon>
        <taxon>Basidiomycota</taxon>
        <taxon>Agaricomycotina</taxon>
        <taxon>Agaricomycetes</taxon>
        <taxon>Sistotremastrales</taxon>
        <taxon>Sistotremastraceae</taxon>
        <taxon>Sistotremastrum</taxon>
    </lineage>
</organism>
<keyword evidence="3" id="KW-1185">Reference proteome</keyword>
<proteinExistence type="predicted"/>
<dbReference type="Proteomes" id="UP000076798">
    <property type="component" value="Unassembled WGS sequence"/>
</dbReference>
<name>A0A166IJP7_9AGAM</name>
<dbReference type="InterPro" id="IPR050600">
    <property type="entry name" value="SETD3_SETD6_MTase"/>
</dbReference>